<keyword evidence="3" id="KW-1185">Reference proteome</keyword>
<dbReference type="GO" id="GO:0051607">
    <property type="term" value="P:defense response to virus"/>
    <property type="evidence" value="ECO:0007669"/>
    <property type="project" value="UniProtKB-KW"/>
</dbReference>
<comment type="caution">
    <text evidence="2">The sequence shown here is derived from an EMBL/GenBank/DDBJ whole genome shotgun (WGS) entry which is preliminary data.</text>
</comment>
<organism evidence="2 3">
    <name type="scientific">Pelotomaculum schinkii</name>
    <dbReference type="NCBI Taxonomy" id="78350"/>
    <lineage>
        <taxon>Bacteria</taxon>
        <taxon>Bacillati</taxon>
        <taxon>Bacillota</taxon>
        <taxon>Clostridia</taxon>
        <taxon>Eubacteriales</taxon>
        <taxon>Desulfotomaculaceae</taxon>
        <taxon>Pelotomaculum</taxon>
    </lineage>
</organism>
<accession>A0A4Y7RB59</accession>
<protein>
    <submittedName>
        <fullName evidence="2">CRISPR-associated protein</fullName>
    </submittedName>
</protein>
<dbReference type="InterPro" id="IPR013422">
    <property type="entry name" value="CRISPR-assoc_prot_Cas5_N"/>
</dbReference>
<evidence type="ECO:0000313" key="2">
    <source>
        <dbReference type="EMBL" id="TEB05979.1"/>
    </source>
</evidence>
<evidence type="ECO:0000256" key="1">
    <source>
        <dbReference type="ARBA" id="ARBA00023118"/>
    </source>
</evidence>
<dbReference type="RefSeq" id="WP_190258641.1">
    <property type="nucleotide sequence ID" value="NZ_QFGA01000002.1"/>
</dbReference>
<dbReference type="Pfam" id="PF09704">
    <property type="entry name" value="Cas_Cas5d"/>
    <property type="match status" value="1"/>
</dbReference>
<reference evidence="2 3" key="1">
    <citation type="journal article" date="2018" name="Environ. Microbiol.">
        <title>Novel energy conservation strategies and behaviour of Pelotomaculum schinkii driving syntrophic propionate catabolism.</title>
        <authorList>
            <person name="Hidalgo-Ahumada C.A.P."/>
            <person name="Nobu M.K."/>
            <person name="Narihiro T."/>
            <person name="Tamaki H."/>
            <person name="Liu W.T."/>
            <person name="Kamagata Y."/>
            <person name="Stams A.J.M."/>
            <person name="Imachi H."/>
            <person name="Sousa D.Z."/>
        </authorList>
    </citation>
    <scope>NUCLEOTIDE SEQUENCE [LARGE SCALE GENOMIC DNA]</scope>
    <source>
        <strain evidence="2 3">HH</strain>
    </source>
</reference>
<dbReference type="AlphaFoldDB" id="A0A4Y7RB59"/>
<proteinExistence type="predicted"/>
<evidence type="ECO:0000313" key="3">
    <source>
        <dbReference type="Proteomes" id="UP000298324"/>
    </source>
</evidence>
<keyword evidence="1" id="KW-0051">Antiviral defense</keyword>
<dbReference type="NCBIfam" id="TIGR02593">
    <property type="entry name" value="CRISPR_cas5"/>
    <property type="match status" value="1"/>
</dbReference>
<dbReference type="InterPro" id="IPR021124">
    <property type="entry name" value="CRISPR-assoc_prot_Cas5"/>
</dbReference>
<name>A0A4Y7RB59_9FIRM</name>
<gene>
    <name evidence="2" type="ORF">Psch_03021</name>
</gene>
<dbReference type="Proteomes" id="UP000298324">
    <property type="component" value="Unassembled WGS sequence"/>
</dbReference>
<dbReference type="EMBL" id="QFGA01000002">
    <property type="protein sequence ID" value="TEB05979.1"/>
    <property type="molecule type" value="Genomic_DNA"/>
</dbReference>
<sequence>MKAVKIKAYASSANFRKPSSFQIKESFPLPPYSTVIGMVHTACGYRQYVPMRVAVQGSYESVVNDLYTRYEFLAFDKNDLSRHNLVIEDNGQTFGLYSVNKTIVSKGKKDWKKYGVNRGTGYVETLIGLKLILHICPDEQARIDEIYNGIKYPQTFLALGRHEDLLCIEDIAIVEITEQDHDVILEHDLYIPELYLDRWDYDLRPKGTFFKLNKVFAIDSKTGVRRWDKPIRACYAAQGSSLENLLPVDSEGDVALII</sequence>
<dbReference type="GO" id="GO:0043571">
    <property type="term" value="P:maintenance of CRISPR repeat elements"/>
    <property type="evidence" value="ECO:0007669"/>
    <property type="project" value="InterPro"/>
</dbReference>